<accession>A0A9E7CWC6</accession>
<evidence type="ECO:0008006" key="4">
    <source>
        <dbReference type="Google" id="ProtNLM"/>
    </source>
</evidence>
<reference evidence="3" key="1">
    <citation type="journal article" date="2022" name="G3 (Bethesda)">
        <title>Unveiling the complete genome sequence of Alicyclobacillus acidoterrestris DSM 3922T, a taint-producing strain.</title>
        <authorList>
            <person name="Leonardo I.C."/>
            <person name="Barreto Crespo M.T."/>
            <person name="Gaspar F.B."/>
        </authorList>
    </citation>
    <scope>NUCLEOTIDE SEQUENCE [LARGE SCALE GENOMIC DNA]</scope>
    <source>
        <strain evidence="3">DSM 3922</strain>
    </source>
</reference>
<name>A0A9E7CWC6_ALIAG</name>
<dbReference type="EMBL" id="CP080467">
    <property type="protein sequence ID" value="UNO49418.1"/>
    <property type="molecule type" value="Genomic_DNA"/>
</dbReference>
<dbReference type="Proteomes" id="UP000829401">
    <property type="component" value="Chromosome"/>
</dbReference>
<sequence>MRLFNILSIALTSLTITSFLAGCNQDNFVQKSSNLIQVSNLTQEEVVPLDNKMDWKDESKYMLELKKVSIVNSQGVSVSVTNLSEPLFFSAYWCPHCQRTLVSFDKNKSIIHDEPIVISTGFPPGTTLKQAVEATNREFHDLGVSGFKTYYCLSGISSSLVPIFPTIMFHNHDTIHVLVGEHTSSVWNKAFKDQG</sequence>
<dbReference type="InterPro" id="IPR036249">
    <property type="entry name" value="Thioredoxin-like_sf"/>
</dbReference>
<proteinExistence type="predicted"/>
<evidence type="ECO:0000256" key="1">
    <source>
        <dbReference type="SAM" id="SignalP"/>
    </source>
</evidence>
<protein>
    <recommendedName>
        <fullName evidence="4">Thioredoxin-like fold domain-containing protein</fullName>
    </recommendedName>
</protein>
<evidence type="ECO:0000313" key="2">
    <source>
        <dbReference type="EMBL" id="UNO49418.1"/>
    </source>
</evidence>
<feature type="chain" id="PRO_5039636342" description="Thioredoxin-like fold domain-containing protein" evidence="1">
    <location>
        <begin position="22"/>
        <end position="195"/>
    </location>
</feature>
<feature type="signal peptide" evidence="1">
    <location>
        <begin position="1"/>
        <end position="21"/>
    </location>
</feature>
<dbReference type="AlphaFoldDB" id="A0A9E7CWC6"/>
<dbReference type="KEGG" id="aaco:K1I37_02375"/>
<evidence type="ECO:0000313" key="3">
    <source>
        <dbReference type="Proteomes" id="UP000829401"/>
    </source>
</evidence>
<dbReference type="PROSITE" id="PS51257">
    <property type="entry name" value="PROKAR_LIPOPROTEIN"/>
    <property type="match status" value="1"/>
</dbReference>
<keyword evidence="3" id="KW-1185">Reference proteome</keyword>
<dbReference type="SUPFAM" id="SSF52833">
    <property type="entry name" value="Thioredoxin-like"/>
    <property type="match status" value="1"/>
</dbReference>
<organism evidence="2 3">
    <name type="scientific">Alicyclobacillus acidoterrestris (strain ATCC 49025 / DSM 3922 / CIP 106132 / NCIMB 13137 / GD3B)</name>
    <dbReference type="NCBI Taxonomy" id="1356854"/>
    <lineage>
        <taxon>Bacteria</taxon>
        <taxon>Bacillati</taxon>
        <taxon>Bacillota</taxon>
        <taxon>Bacilli</taxon>
        <taxon>Bacillales</taxon>
        <taxon>Alicyclobacillaceae</taxon>
        <taxon>Alicyclobacillus</taxon>
    </lineage>
</organism>
<gene>
    <name evidence="2" type="ORF">K1I37_02375</name>
</gene>
<keyword evidence="1" id="KW-0732">Signal</keyword>